<keyword evidence="3" id="KW-0732">Signal</keyword>
<keyword evidence="2" id="KW-1133">Transmembrane helix</keyword>
<accession>J8PQQ2</accession>
<keyword evidence="2" id="KW-0812">Transmembrane</keyword>
<dbReference type="GO" id="GO:0003755">
    <property type="term" value="F:peptidyl-prolyl cis-trans isomerase activity"/>
    <property type="evidence" value="ECO:0007669"/>
    <property type="project" value="UniProtKB-EC"/>
</dbReference>
<evidence type="ECO:0000256" key="2">
    <source>
        <dbReference type="SAM" id="Phobius"/>
    </source>
</evidence>
<dbReference type="SUPFAM" id="SSF50891">
    <property type="entry name" value="Cyclophilin-like"/>
    <property type="match status" value="1"/>
</dbReference>
<dbReference type="EMBL" id="ALIE01000024">
    <property type="protein sequence ID" value="EJS44480.1"/>
    <property type="molecule type" value="Genomic_DNA"/>
</dbReference>
<protein>
    <submittedName>
        <fullName evidence="5">Cpr4p</fullName>
    </submittedName>
</protein>
<dbReference type="OrthoDB" id="193499at2759"/>
<dbReference type="PANTHER" id="PTHR11071:SF568">
    <property type="entry name" value="PEPTIDYL-PROLYL CIS-TRANS ISOMERASE CPR4-RELATED"/>
    <property type="match status" value="1"/>
</dbReference>
<dbReference type="InterPro" id="IPR029000">
    <property type="entry name" value="Cyclophilin-like_dom_sf"/>
</dbReference>
<comment type="catalytic activity">
    <reaction evidence="1">
        <text>[protein]-peptidylproline (omega=180) = [protein]-peptidylproline (omega=0)</text>
        <dbReference type="Rhea" id="RHEA:16237"/>
        <dbReference type="Rhea" id="RHEA-COMP:10747"/>
        <dbReference type="Rhea" id="RHEA-COMP:10748"/>
        <dbReference type="ChEBI" id="CHEBI:83833"/>
        <dbReference type="ChEBI" id="CHEBI:83834"/>
        <dbReference type="EC" id="5.2.1.8"/>
    </reaction>
</comment>
<evidence type="ECO:0000256" key="1">
    <source>
        <dbReference type="ARBA" id="ARBA00000971"/>
    </source>
</evidence>
<dbReference type="GO" id="GO:0005783">
    <property type="term" value="C:endoplasmic reticulum"/>
    <property type="evidence" value="ECO:0007669"/>
    <property type="project" value="TreeGrafter"/>
</dbReference>
<feature type="signal peptide" evidence="3">
    <location>
        <begin position="1"/>
        <end position="20"/>
    </location>
</feature>
<dbReference type="PROSITE" id="PS50072">
    <property type="entry name" value="CSA_PPIASE_2"/>
    <property type="match status" value="1"/>
</dbReference>
<dbReference type="AlphaFoldDB" id="J8PQQ2"/>
<evidence type="ECO:0000313" key="5">
    <source>
        <dbReference type="EMBL" id="EJS44480.1"/>
    </source>
</evidence>
<dbReference type="PANTHER" id="PTHR11071">
    <property type="entry name" value="PEPTIDYL-PROLYL CIS-TRANS ISOMERASE"/>
    <property type="match status" value="1"/>
</dbReference>
<feature type="chain" id="PRO_5003814082" evidence="3">
    <location>
        <begin position="21"/>
        <end position="318"/>
    </location>
</feature>
<keyword evidence="6" id="KW-1185">Reference proteome</keyword>
<gene>
    <name evidence="5" type="ORF">SU7_0395</name>
</gene>
<dbReference type="GO" id="GO:0000324">
    <property type="term" value="C:fungal-type vacuole"/>
    <property type="evidence" value="ECO:0007669"/>
    <property type="project" value="TreeGrafter"/>
</dbReference>
<name>J8PQQ2_SACAR</name>
<keyword evidence="2" id="KW-0472">Membrane</keyword>
<organism evidence="5 6">
    <name type="scientific">Saccharomyces arboricola (strain H-6 / AS 2.3317 / CBS 10644)</name>
    <name type="common">Yeast</name>
    <dbReference type="NCBI Taxonomy" id="1160507"/>
    <lineage>
        <taxon>Eukaryota</taxon>
        <taxon>Fungi</taxon>
        <taxon>Dikarya</taxon>
        <taxon>Ascomycota</taxon>
        <taxon>Saccharomycotina</taxon>
        <taxon>Saccharomycetes</taxon>
        <taxon>Saccharomycetales</taxon>
        <taxon>Saccharomycetaceae</taxon>
        <taxon>Saccharomyces</taxon>
    </lineage>
</organism>
<dbReference type="Gene3D" id="2.40.100.10">
    <property type="entry name" value="Cyclophilin-like"/>
    <property type="match status" value="1"/>
</dbReference>
<feature type="transmembrane region" description="Helical" evidence="2">
    <location>
        <begin position="286"/>
        <end position="306"/>
    </location>
</feature>
<sequence length="318" mass="35696">MWLKTLLLCLYSLVLSQVHAAPSSEEHRTSKDVDLKKLYEPNPPVTHRGSITIEYFDRISKSLKQADLSFELYGTVVPKTVNNFALLGRGVKAVIEGKDPKDIKTYSYRNSKVSKVRPNGFIQGGAVAPEVGPFTVYGPKFDDENFSLSHDRPGRLAMAYFGADSNTSEFIITTNVDGNKELDGKSVVFGQITSGLEELLDAVQYTETDEYWKPEHETQILYFVLEVLKISNIEELHTTYSQAVNKFRNGDTSVGATLENIFEDKKDYKTTTSGTVATSYDLNHPIYRALLCLAVLSVSFIAYKCMNEKSRTVSLRRK</sequence>
<dbReference type="HOGENOM" id="CLU_012062_4_1_1"/>
<evidence type="ECO:0000259" key="4">
    <source>
        <dbReference type="PROSITE" id="PS50072"/>
    </source>
</evidence>
<dbReference type="GO" id="GO:0006457">
    <property type="term" value="P:protein folding"/>
    <property type="evidence" value="ECO:0007669"/>
    <property type="project" value="TreeGrafter"/>
</dbReference>
<dbReference type="Proteomes" id="UP000006968">
    <property type="component" value="Chromosome III"/>
</dbReference>
<dbReference type="InterPro" id="IPR002130">
    <property type="entry name" value="Cyclophilin-type_PPIase_dom"/>
</dbReference>
<dbReference type="CDD" id="cd00317">
    <property type="entry name" value="cyclophilin"/>
    <property type="match status" value="1"/>
</dbReference>
<proteinExistence type="predicted"/>
<reference evidence="5 6" key="1">
    <citation type="journal article" date="2013" name="BMC Genomics">
        <title>High quality de novo sequencing and assembly of the Saccharomyces arboricolus genome.</title>
        <authorList>
            <person name="Liti G."/>
            <person name="Nguyen Ba A.N."/>
            <person name="Blythe M."/>
            <person name="Mueller C.A."/>
            <person name="Bergstroem A."/>
            <person name="Cubillos F.A."/>
            <person name="Dafhnis-Calas F."/>
            <person name="Khoshraftar S."/>
            <person name="Malla S."/>
            <person name="Mehta N."/>
            <person name="Siow C.C."/>
            <person name="Warringer J."/>
            <person name="Moses A.M."/>
            <person name="Louis E.J."/>
            <person name="Nieduszynski C.A."/>
        </authorList>
    </citation>
    <scope>NUCLEOTIDE SEQUENCE [LARGE SCALE GENOMIC DNA]</scope>
    <source>
        <strain evidence="6">H-6 / AS 2.3317 / CBS 10644</strain>
    </source>
</reference>
<evidence type="ECO:0000313" key="6">
    <source>
        <dbReference type="Proteomes" id="UP000006968"/>
    </source>
</evidence>
<feature type="domain" description="PPIase cyclophilin-type" evidence="4">
    <location>
        <begin position="55"/>
        <end position="220"/>
    </location>
</feature>
<evidence type="ECO:0000256" key="3">
    <source>
        <dbReference type="SAM" id="SignalP"/>
    </source>
</evidence>
<dbReference type="PRINTS" id="PR00153">
    <property type="entry name" value="CSAPPISMRASE"/>
</dbReference>
<dbReference type="GO" id="GO:0016018">
    <property type="term" value="F:cyclosporin A binding"/>
    <property type="evidence" value="ECO:0007669"/>
    <property type="project" value="TreeGrafter"/>
</dbReference>
<dbReference type="Pfam" id="PF00160">
    <property type="entry name" value="Pro_isomerase"/>
    <property type="match status" value="1"/>
</dbReference>
<comment type="caution">
    <text evidence="5">The sequence shown here is derived from an EMBL/GenBank/DDBJ whole genome shotgun (WGS) entry which is preliminary data.</text>
</comment>